<dbReference type="GO" id="GO:0016740">
    <property type="term" value="F:transferase activity"/>
    <property type="evidence" value="ECO:0007669"/>
    <property type="project" value="UniProtKB-KW"/>
</dbReference>
<organism evidence="3 4">
    <name type="scientific">Bradyrhizobium shewense</name>
    <dbReference type="NCBI Taxonomy" id="1761772"/>
    <lineage>
        <taxon>Bacteria</taxon>
        <taxon>Pseudomonadati</taxon>
        <taxon>Pseudomonadota</taxon>
        <taxon>Alphaproteobacteria</taxon>
        <taxon>Hyphomicrobiales</taxon>
        <taxon>Nitrobacteraceae</taxon>
        <taxon>Bradyrhizobium</taxon>
    </lineage>
</organism>
<dbReference type="Pfam" id="PF01425">
    <property type="entry name" value="Amidase"/>
    <property type="match status" value="1"/>
</dbReference>
<evidence type="ECO:0000259" key="2">
    <source>
        <dbReference type="Pfam" id="PF01425"/>
    </source>
</evidence>
<dbReference type="InterPro" id="IPR023631">
    <property type="entry name" value="Amidase_dom"/>
</dbReference>
<proteinExistence type="inferred from homology"/>
<dbReference type="Proteomes" id="UP000199184">
    <property type="component" value="Unassembled WGS sequence"/>
</dbReference>
<evidence type="ECO:0000256" key="1">
    <source>
        <dbReference type="ARBA" id="ARBA00009199"/>
    </source>
</evidence>
<accession>A0A1C3TY58</accession>
<dbReference type="InterPro" id="IPR036928">
    <property type="entry name" value="AS_sf"/>
</dbReference>
<evidence type="ECO:0000313" key="4">
    <source>
        <dbReference type="Proteomes" id="UP000199184"/>
    </source>
</evidence>
<keyword evidence="3" id="KW-0808">Transferase</keyword>
<reference evidence="4" key="1">
    <citation type="submission" date="2016-08" db="EMBL/GenBank/DDBJ databases">
        <authorList>
            <person name="Varghese N."/>
            <person name="Submissions Spin"/>
        </authorList>
    </citation>
    <scope>NUCLEOTIDE SEQUENCE [LARGE SCALE GENOMIC DNA]</scope>
    <source>
        <strain evidence="4">ERR11</strain>
    </source>
</reference>
<feature type="domain" description="Amidase" evidence="2">
    <location>
        <begin position="39"/>
        <end position="464"/>
    </location>
</feature>
<dbReference type="SUPFAM" id="SSF75304">
    <property type="entry name" value="Amidase signature (AS) enzymes"/>
    <property type="match status" value="1"/>
</dbReference>
<protein>
    <submittedName>
        <fullName evidence="3">Aspartyl-tRNA(Asn)/glutamyl-tRNA(Gln) amidotransferase subunit A</fullName>
    </submittedName>
</protein>
<dbReference type="PANTHER" id="PTHR11895">
    <property type="entry name" value="TRANSAMIDASE"/>
    <property type="match status" value="1"/>
</dbReference>
<dbReference type="PANTHER" id="PTHR11895:SF7">
    <property type="entry name" value="GLUTAMYL-TRNA(GLN) AMIDOTRANSFERASE SUBUNIT A, MITOCHONDRIAL"/>
    <property type="match status" value="1"/>
</dbReference>
<sequence length="496" mass="51340">MTDGSGRTAFPPAPTGLGALSATEIMAGYRRKAFTPRDVIDDTIAALEAADETCNVVVTPMYEQARADADRLTREIRVGEVKGSLAGVPITIKDLVFVAGVPAYAGSPMNKGFVPEADAAVVSALKASGAIITCKTTTCESGYKLTADSPVTGITRNPWNPGRTSGGSSGGAAASVAAGCGPIAIGTDGVGSIRVPSSFCGVFGLKPTFGLVPRSPGFSPPSWASLAHTGPITRTVADAALTLEIIAGYDLRDAASLPASARRFNTDAGRLDGIRIGASADLGYAAVSPDVCAAFGKALAILDSCGAQVTMDGPGLDPGILEHTLKPIAFTEQAAAVASKSATDLASSEADYRNVVSAGRRYSGTDYIEASYRRGQTRSAFVKLFERVDVLVTPTVAVTAFEAGRIGVDTIDGRKVDPHLGWSPFTWPVNLAGLPAATLPCGFDRDGMPIGLQIVASWLDEPTIFRIAAAFEQAQPWAKFWPRLALREGSGGRAKG</sequence>
<evidence type="ECO:0000313" key="3">
    <source>
        <dbReference type="EMBL" id="SCB08058.1"/>
    </source>
</evidence>
<comment type="similarity">
    <text evidence="1">Belongs to the amidase family.</text>
</comment>
<dbReference type="InterPro" id="IPR000120">
    <property type="entry name" value="Amidase"/>
</dbReference>
<keyword evidence="4" id="KW-1185">Reference proteome</keyword>
<dbReference type="Gene3D" id="3.90.1300.10">
    <property type="entry name" value="Amidase signature (AS) domain"/>
    <property type="match status" value="1"/>
</dbReference>
<dbReference type="AlphaFoldDB" id="A0A1C3TY58"/>
<name>A0A1C3TY58_9BRAD</name>
<dbReference type="RefSeq" id="WP_091953798.1">
    <property type="nucleotide sequence ID" value="NZ_FMAI01000001.1"/>
</dbReference>
<dbReference type="EMBL" id="FMAI01000001">
    <property type="protein sequence ID" value="SCB08058.1"/>
    <property type="molecule type" value="Genomic_DNA"/>
</dbReference>
<gene>
    <name evidence="3" type="ORF">GA0061098_100197</name>
</gene>